<protein>
    <recommendedName>
        <fullName evidence="3">Carbohydrate kinase PfkB domain-containing protein</fullName>
    </recommendedName>
</protein>
<dbReference type="GO" id="GO:0016301">
    <property type="term" value="F:kinase activity"/>
    <property type="evidence" value="ECO:0007669"/>
    <property type="project" value="UniProtKB-KW"/>
</dbReference>
<keyword evidence="1" id="KW-0808">Transferase</keyword>
<organism evidence="4 5">
    <name type="scientific">Candidatus Doudnabacteria bacterium RIFCSPHIGHO2_01_FULL_45_18</name>
    <dbReference type="NCBI Taxonomy" id="1817823"/>
    <lineage>
        <taxon>Bacteria</taxon>
        <taxon>Candidatus Doudnaibacteriota</taxon>
    </lineage>
</organism>
<reference evidence="4 5" key="1">
    <citation type="journal article" date="2016" name="Nat. Commun.">
        <title>Thousands of microbial genomes shed light on interconnected biogeochemical processes in an aquifer system.</title>
        <authorList>
            <person name="Anantharaman K."/>
            <person name="Brown C.T."/>
            <person name="Hug L.A."/>
            <person name="Sharon I."/>
            <person name="Castelle C.J."/>
            <person name="Probst A.J."/>
            <person name="Thomas B.C."/>
            <person name="Singh A."/>
            <person name="Wilkins M.J."/>
            <person name="Karaoz U."/>
            <person name="Brodie E.L."/>
            <person name="Williams K.H."/>
            <person name="Hubbard S.S."/>
            <person name="Banfield J.F."/>
        </authorList>
    </citation>
    <scope>NUCLEOTIDE SEQUENCE [LARGE SCALE GENOMIC DNA]</scope>
</reference>
<dbReference type="EMBL" id="MFEJ01000020">
    <property type="protein sequence ID" value="OGE80147.1"/>
    <property type="molecule type" value="Genomic_DNA"/>
</dbReference>
<dbReference type="Proteomes" id="UP000176233">
    <property type="component" value="Unassembled WGS sequence"/>
</dbReference>
<name>A0A1F5NR53_9BACT</name>
<evidence type="ECO:0000256" key="2">
    <source>
        <dbReference type="ARBA" id="ARBA00022777"/>
    </source>
</evidence>
<feature type="domain" description="Carbohydrate kinase PfkB" evidence="3">
    <location>
        <begin position="56"/>
        <end position="306"/>
    </location>
</feature>
<dbReference type="Gene3D" id="3.40.1190.20">
    <property type="match status" value="1"/>
</dbReference>
<dbReference type="PANTHER" id="PTHR10584:SF166">
    <property type="entry name" value="RIBOKINASE"/>
    <property type="match status" value="1"/>
</dbReference>
<accession>A0A1F5NR53</accession>
<gene>
    <name evidence="4" type="ORF">A2660_01725</name>
</gene>
<evidence type="ECO:0000313" key="4">
    <source>
        <dbReference type="EMBL" id="OGE80147.1"/>
    </source>
</evidence>
<dbReference type="AlphaFoldDB" id="A0A1F5NR53"/>
<comment type="caution">
    <text evidence="4">The sequence shown here is derived from an EMBL/GenBank/DDBJ whole genome shotgun (WGS) entry which is preliminary data.</text>
</comment>
<keyword evidence="2" id="KW-0418">Kinase</keyword>
<dbReference type="InterPro" id="IPR011611">
    <property type="entry name" value="PfkB_dom"/>
</dbReference>
<dbReference type="SUPFAM" id="SSF53613">
    <property type="entry name" value="Ribokinase-like"/>
    <property type="match status" value="1"/>
</dbReference>
<evidence type="ECO:0000256" key="1">
    <source>
        <dbReference type="ARBA" id="ARBA00022679"/>
    </source>
</evidence>
<sequence>MSKYDIVSIGDTTIDAFIELHEASVHCNLNHGDCQLCFSYANKIPFENLTILPACGNSANNAIGSSRLGLKDAFIGAVGDDQRGAEIINELKKEGVDTRYIMVNKGVPTNFHFVIVFQGERTILIKHQKYRYQMPKALDTKWIYFSSMAAGTEPFHAELASFLEKHKQIKVAFNPGTFQMRMGMKKLARIYKLTEILFLNREEAQLVTQQTTRDIHKLIPAMHKLGAKIAVITDGRQGSYASDGKKIWFLDHFPGPRIESTGAGDAYGTAFTAAILHGKTIPEAINWGTVNAGQKVLTVGPHHGLQTKPQIENWLKQHPKFKAKEYK</sequence>
<proteinExistence type="predicted"/>
<evidence type="ECO:0000313" key="5">
    <source>
        <dbReference type="Proteomes" id="UP000176233"/>
    </source>
</evidence>
<dbReference type="Pfam" id="PF00294">
    <property type="entry name" value="PfkB"/>
    <property type="match status" value="1"/>
</dbReference>
<dbReference type="PANTHER" id="PTHR10584">
    <property type="entry name" value="SUGAR KINASE"/>
    <property type="match status" value="1"/>
</dbReference>
<dbReference type="InterPro" id="IPR029056">
    <property type="entry name" value="Ribokinase-like"/>
</dbReference>
<evidence type="ECO:0000259" key="3">
    <source>
        <dbReference type="Pfam" id="PF00294"/>
    </source>
</evidence>